<reference evidence="2" key="1">
    <citation type="submission" date="2018-07" db="EMBL/GenBank/DDBJ databases">
        <authorList>
            <person name="Ashton P.M."/>
            <person name="Dallman T."/>
            <person name="Nair S."/>
            <person name="De Pinna E."/>
            <person name="Peters T."/>
            <person name="Grant K."/>
        </authorList>
    </citation>
    <scope>NUCLEOTIDE SEQUENCE</scope>
    <source>
        <strain evidence="2">242348</strain>
    </source>
</reference>
<keyword evidence="1" id="KW-0472">Membrane</keyword>
<feature type="transmembrane region" description="Helical" evidence="1">
    <location>
        <begin position="47"/>
        <end position="70"/>
    </location>
</feature>
<sequence>MSVSWLRIKPVLATLGLLTGIFLVAGLTLRFAAPALSLQQLLWQARYGLLAWRLCLYAVCTGAGFSLYRRLPPRSQPRLKRIAGWSLLLLVISEISNALQWGNNA</sequence>
<name>A0A5W7RZF8_SALET</name>
<gene>
    <name evidence="2" type="ORF">DTU03_18155</name>
</gene>
<organism evidence="2">
    <name type="scientific">Salmonella enterica subsp. enterica serovar Kintambo</name>
    <dbReference type="NCBI Taxonomy" id="1192730"/>
    <lineage>
        <taxon>Bacteria</taxon>
        <taxon>Pseudomonadati</taxon>
        <taxon>Pseudomonadota</taxon>
        <taxon>Gammaproteobacteria</taxon>
        <taxon>Enterobacterales</taxon>
        <taxon>Enterobacteriaceae</taxon>
        <taxon>Salmonella</taxon>
    </lineage>
</organism>
<evidence type="ECO:0000313" key="2">
    <source>
        <dbReference type="EMBL" id="EBX8629404.1"/>
    </source>
</evidence>
<proteinExistence type="predicted"/>
<dbReference type="AlphaFoldDB" id="A0A5W7RZF8"/>
<dbReference type="EMBL" id="AAHMLI010000023">
    <property type="protein sequence ID" value="EBX8629404.1"/>
    <property type="molecule type" value="Genomic_DNA"/>
</dbReference>
<keyword evidence="1" id="KW-1133">Transmembrane helix</keyword>
<evidence type="ECO:0000256" key="1">
    <source>
        <dbReference type="SAM" id="Phobius"/>
    </source>
</evidence>
<protein>
    <submittedName>
        <fullName evidence="2">Uncharacterized protein</fullName>
    </submittedName>
</protein>
<keyword evidence="1" id="KW-0812">Transmembrane</keyword>
<accession>A0A5W7RZF8</accession>
<comment type="caution">
    <text evidence="2">The sequence shown here is derived from an EMBL/GenBank/DDBJ whole genome shotgun (WGS) entry which is preliminary data.</text>
</comment>